<evidence type="ECO:0000313" key="6">
    <source>
        <dbReference type="Proteomes" id="UP000722485"/>
    </source>
</evidence>
<evidence type="ECO:0000256" key="2">
    <source>
        <dbReference type="SAM" id="MobiDB-lite"/>
    </source>
</evidence>
<sequence length="911" mass="101437">MRQSLVWVLLLWQASSGLCTNAKYYQETYTESPPFQRGGHNKHVAAPKTDVVVDQGQHNGPQPGADFVTAAIIELGKTPHASHQRKRRPSGLVGTVMRYIIKAIPHGPATAPSQSHDANISGHLLTAVQLLEQAAQQNNSDALYLLAQMNFFGSYNHPKSLDVAFNHYQQLAAVHGNSTAQYMMGMYYSTGLGDIVPRDQAKALLYYTFAAIQGDVRAQMATAFRHNSGIGTTKNCEAAVKYYKSVADKVIAWYRSGPPGGRSWVHQAWRISDDDGGIYGEGASASSAGMNALKANPASDANAAIDDVIEYLDLMSQKGDSKASYNLGRIHYEGQRGLDRNIPLARKYFFLVASRYWRKDGRVLENYKPGIEITASKAAGYLGRMYLRGDGVIQNFERAKLWFERGISHGDSRSQHGLGLINLNGYGQKENVKFAMELFKKSADQDYAPALVQMGQLYLDQGGQEDVRVANNYFELASRHSNIEAHYYIGEMIHHGVGREKLCGASLSYYKSVAEKAEPLVSSWGDANDAYEAGDYELAFLEYLMAAEQGYEKAQTNVAYMLDSVQSRLPLSSWLQKPVEHKTLLENPALALIYWTRSSRQSNVDSLVKMGDYYYYGVGAKQDIARAVQCYTGASDYAQSAQALFNLGWMHENGIGLVQDFHLAKRYYDHALEVNEEAYLPVTLSLLKLRLRSAWNTLTHGPIHSIQDEPKPKKDRSLSEWIANFLQDDALQYEDEFYGADGRYDDTLGNTDGLNEDDGIVESFLIIGITLCLVLLLWWRQRLQQVHVQEEDDRRREQGLPRNPARDNAQAEGFAEWAAGGAGLFAPVGRQSNGRTTMATRGRLIGIRDTATVALRHSRHQVEAGLRAMERTSLVECVGEGFPDIAMGGQHYTYGSNAQHRRAQIIQRPVS</sequence>
<evidence type="ECO:0000256" key="1">
    <source>
        <dbReference type="ARBA" id="ARBA00038101"/>
    </source>
</evidence>
<dbReference type="Proteomes" id="UP000722485">
    <property type="component" value="Unassembled WGS sequence"/>
</dbReference>
<dbReference type="GO" id="GO:0036503">
    <property type="term" value="P:ERAD pathway"/>
    <property type="evidence" value="ECO:0007669"/>
    <property type="project" value="TreeGrafter"/>
</dbReference>
<dbReference type="SMART" id="SM00671">
    <property type="entry name" value="SEL1"/>
    <property type="match status" value="10"/>
</dbReference>
<keyword evidence="3" id="KW-1133">Transmembrane helix</keyword>
<dbReference type="InterPro" id="IPR006597">
    <property type="entry name" value="Sel1-like"/>
</dbReference>
<dbReference type="PANTHER" id="PTHR11102:SF147">
    <property type="entry name" value="SEL1L ADAPTOR SUBUNIT OF ERAD E3 UBIQUITIN LIGASE"/>
    <property type="match status" value="1"/>
</dbReference>
<dbReference type="EMBL" id="JAANBB010000221">
    <property type="protein sequence ID" value="KAF7546235.1"/>
    <property type="molecule type" value="Genomic_DNA"/>
</dbReference>
<dbReference type="SUPFAM" id="SSF81901">
    <property type="entry name" value="HCP-like"/>
    <property type="match status" value="3"/>
</dbReference>
<accession>A0A9P5H0Z6</accession>
<keyword evidence="3" id="KW-0472">Membrane</keyword>
<protein>
    <submittedName>
        <fullName evidence="5">Uncharacterized protein</fullName>
    </submittedName>
</protein>
<feature type="transmembrane region" description="Helical" evidence="3">
    <location>
        <begin position="760"/>
        <end position="779"/>
    </location>
</feature>
<comment type="similarity">
    <text evidence="1">Belongs to the sel-1 family.</text>
</comment>
<reference evidence="5" key="1">
    <citation type="submission" date="2020-03" db="EMBL/GenBank/DDBJ databases">
        <title>Draft Genome Sequence of Cylindrodendrum hubeiense.</title>
        <authorList>
            <person name="Buettner E."/>
            <person name="Kellner H."/>
        </authorList>
    </citation>
    <scope>NUCLEOTIDE SEQUENCE</scope>
    <source>
        <strain evidence="5">IHI 201604</strain>
    </source>
</reference>
<name>A0A9P5H0Z6_9HYPO</name>
<dbReference type="GO" id="GO:0005789">
    <property type="term" value="C:endoplasmic reticulum membrane"/>
    <property type="evidence" value="ECO:0007669"/>
    <property type="project" value="TreeGrafter"/>
</dbReference>
<evidence type="ECO:0000313" key="5">
    <source>
        <dbReference type="EMBL" id="KAF7546235.1"/>
    </source>
</evidence>
<keyword evidence="4" id="KW-0732">Signal</keyword>
<feature type="chain" id="PRO_5040414667" evidence="4">
    <location>
        <begin position="20"/>
        <end position="911"/>
    </location>
</feature>
<dbReference type="PANTHER" id="PTHR11102">
    <property type="entry name" value="SEL-1-LIKE PROTEIN"/>
    <property type="match status" value="1"/>
</dbReference>
<gene>
    <name evidence="5" type="ORF">G7Z17_g8588</name>
</gene>
<organism evidence="5 6">
    <name type="scientific">Cylindrodendrum hubeiense</name>
    <dbReference type="NCBI Taxonomy" id="595255"/>
    <lineage>
        <taxon>Eukaryota</taxon>
        <taxon>Fungi</taxon>
        <taxon>Dikarya</taxon>
        <taxon>Ascomycota</taxon>
        <taxon>Pezizomycotina</taxon>
        <taxon>Sordariomycetes</taxon>
        <taxon>Hypocreomycetidae</taxon>
        <taxon>Hypocreales</taxon>
        <taxon>Nectriaceae</taxon>
        <taxon>Cylindrodendrum</taxon>
    </lineage>
</organism>
<evidence type="ECO:0000256" key="4">
    <source>
        <dbReference type="SAM" id="SignalP"/>
    </source>
</evidence>
<keyword evidence="6" id="KW-1185">Reference proteome</keyword>
<feature type="compositionally biased region" description="Basic and acidic residues" evidence="2">
    <location>
        <begin position="789"/>
        <end position="799"/>
    </location>
</feature>
<comment type="caution">
    <text evidence="5">The sequence shown here is derived from an EMBL/GenBank/DDBJ whole genome shotgun (WGS) entry which is preliminary data.</text>
</comment>
<dbReference type="InterPro" id="IPR050767">
    <property type="entry name" value="Sel1_AlgK"/>
</dbReference>
<feature type="region of interest" description="Disordered" evidence="2">
    <location>
        <begin position="789"/>
        <end position="809"/>
    </location>
</feature>
<dbReference type="InterPro" id="IPR011990">
    <property type="entry name" value="TPR-like_helical_dom_sf"/>
</dbReference>
<proteinExistence type="inferred from homology"/>
<evidence type="ECO:0000256" key="3">
    <source>
        <dbReference type="SAM" id="Phobius"/>
    </source>
</evidence>
<dbReference type="AlphaFoldDB" id="A0A9P5H0Z6"/>
<dbReference type="OrthoDB" id="27934at2759"/>
<dbReference type="Pfam" id="PF08238">
    <property type="entry name" value="Sel1"/>
    <property type="match status" value="11"/>
</dbReference>
<keyword evidence="3" id="KW-0812">Transmembrane</keyword>
<dbReference type="Gene3D" id="1.25.40.10">
    <property type="entry name" value="Tetratricopeptide repeat domain"/>
    <property type="match status" value="3"/>
</dbReference>
<feature type="signal peptide" evidence="4">
    <location>
        <begin position="1"/>
        <end position="19"/>
    </location>
</feature>